<dbReference type="PROSITE" id="PS00455">
    <property type="entry name" value="AMP_BINDING"/>
    <property type="match status" value="1"/>
</dbReference>
<dbReference type="PANTHER" id="PTHR43767">
    <property type="entry name" value="LONG-CHAIN-FATTY-ACID--COA LIGASE"/>
    <property type="match status" value="1"/>
</dbReference>
<dbReference type="InterPro" id="IPR050237">
    <property type="entry name" value="ATP-dep_AMP-bd_enzyme"/>
</dbReference>
<dbReference type="InterPro" id="IPR000873">
    <property type="entry name" value="AMP-dep_synth/lig_dom"/>
</dbReference>
<protein>
    <submittedName>
        <fullName evidence="2">O-succinylbenzoic acid--CoA ligase</fullName>
    </submittedName>
</protein>
<dbReference type="SUPFAM" id="SSF56801">
    <property type="entry name" value="Acetyl-CoA synthetase-like"/>
    <property type="match status" value="1"/>
</dbReference>
<gene>
    <name evidence="2" type="ORF">AYR66_02125</name>
</gene>
<dbReference type="Proteomes" id="UP000197535">
    <property type="component" value="Unassembled WGS sequence"/>
</dbReference>
<feature type="non-terminal residue" evidence="2">
    <location>
        <position position="444"/>
    </location>
</feature>
<evidence type="ECO:0000313" key="3">
    <source>
        <dbReference type="Proteomes" id="UP000197535"/>
    </source>
</evidence>
<organism evidence="2 3">
    <name type="scientific">Noviherbaspirillum denitrificans</name>
    <dbReference type="NCBI Taxonomy" id="1968433"/>
    <lineage>
        <taxon>Bacteria</taxon>
        <taxon>Pseudomonadati</taxon>
        <taxon>Pseudomonadota</taxon>
        <taxon>Betaproteobacteria</taxon>
        <taxon>Burkholderiales</taxon>
        <taxon>Oxalobacteraceae</taxon>
        <taxon>Noviherbaspirillum</taxon>
    </lineage>
</organism>
<evidence type="ECO:0000313" key="2">
    <source>
        <dbReference type="EMBL" id="OWW18277.1"/>
    </source>
</evidence>
<accession>A0A254T7Y0</accession>
<evidence type="ECO:0000259" key="1">
    <source>
        <dbReference type="Pfam" id="PF00501"/>
    </source>
</evidence>
<dbReference type="Pfam" id="PF00501">
    <property type="entry name" value="AMP-binding"/>
    <property type="match status" value="1"/>
</dbReference>
<dbReference type="Gene3D" id="3.40.50.12780">
    <property type="entry name" value="N-terminal domain of ligase-like"/>
    <property type="match status" value="1"/>
</dbReference>
<feature type="domain" description="AMP-dependent synthetase/ligase" evidence="1">
    <location>
        <begin position="36"/>
        <end position="389"/>
    </location>
</feature>
<name>A0A254T7Y0_9BURK</name>
<sequence>MSIWQIREPATRVESHFGDRLVHCYAERPGSVYAMFADAAARNPDGEAVVCGDRRLSWRALHAQAMAASGGFARHGIGKGDRIALLLGNDIEFVVATLAAAALGAVVVPLSVRDQAPDIAYILEHCGAAAIVHDPDLADRLPAPADAPTLRLRVSGRSAFNALADGPALEQAVQVDEEDVAAILYTSGTTGRPKGAMLTHFNIVHSTMHYESTMALTAADRGAAVVPLSHVTGLVGLLMVMVRVTGTLLVAPVFKAADFLAFAERERMTFTVMVPAMYNLCLLQEDFGQRDLSAWRVGAYGGAPMPTATIDALARRLPGLVLMNAYGATETTSPTTLMPPGQTDTHRDSVGRTVQCGHVVIMDEDGREVPRGESGEIWIGGPMVVKGYWDNPAATAENFTGGYWHSGDIGSMDSDGYLYVFDRRKDMLNRGGYKIYSVEVENTL</sequence>
<reference evidence="2 3" key="1">
    <citation type="submission" date="2016-02" db="EMBL/GenBank/DDBJ databases">
        <authorList>
            <person name="Wen L."/>
            <person name="He K."/>
            <person name="Yang H."/>
        </authorList>
    </citation>
    <scope>NUCLEOTIDE SEQUENCE [LARGE SCALE GENOMIC DNA]</scope>
    <source>
        <strain evidence="2 3">TSA40</strain>
    </source>
</reference>
<proteinExistence type="predicted"/>
<dbReference type="InterPro" id="IPR020845">
    <property type="entry name" value="AMP-binding_CS"/>
</dbReference>
<comment type="caution">
    <text evidence="2">The sequence shown here is derived from an EMBL/GenBank/DDBJ whole genome shotgun (WGS) entry which is preliminary data.</text>
</comment>
<dbReference type="InterPro" id="IPR042099">
    <property type="entry name" value="ANL_N_sf"/>
</dbReference>
<dbReference type="AlphaFoldDB" id="A0A254T7Y0"/>
<keyword evidence="3" id="KW-1185">Reference proteome</keyword>
<dbReference type="RefSeq" id="WP_206047352.1">
    <property type="nucleotide sequence ID" value="NZ_LSTO01000012.1"/>
</dbReference>
<dbReference type="PANTHER" id="PTHR43767:SF1">
    <property type="entry name" value="NONRIBOSOMAL PEPTIDE SYNTHASE PES1 (EUROFUNG)-RELATED"/>
    <property type="match status" value="1"/>
</dbReference>
<dbReference type="EMBL" id="LSTO01000012">
    <property type="protein sequence ID" value="OWW18277.1"/>
    <property type="molecule type" value="Genomic_DNA"/>
</dbReference>
<dbReference type="GO" id="GO:0016874">
    <property type="term" value="F:ligase activity"/>
    <property type="evidence" value="ECO:0007669"/>
    <property type="project" value="UniProtKB-KW"/>
</dbReference>
<keyword evidence="2" id="KW-0436">Ligase</keyword>